<sequence length="63" mass="7446">MSSLIVYMQNMIYWGKKTIKSLHSHIYKTYTCTNIYSSFCLCLFYHAGILLTNSFKTRYISCN</sequence>
<keyword evidence="1" id="KW-0812">Transmembrane</keyword>
<organism evidence="2">
    <name type="scientific">Octopus bimaculoides</name>
    <name type="common">California two-spotted octopus</name>
    <dbReference type="NCBI Taxonomy" id="37653"/>
    <lineage>
        <taxon>Eukaryota</taxon>
        <taxon>Metazoa</taxon>
        <taxon>Spiralia</taxon>
        <taxon>Lophotrochozoa</taxon>
        <taxon>Mollusca</taxon>
        <taxon>Cephalopoda</taxon>
        <taxon>Coleoidea</taxon>
        <taxon>Octopodiformes</taxon>
        <taxon>Octopoda</taxon>
        <taxon>Incirrata</taxon>
        <taxon>Octopodidae</taxon>
        <taxon>Octopus</taxon>
    </lineage>
</organism>
<evidence type="ECO:0000256" key="1">
    <source>
        <dbReference type="SAM" id="Phobius"/>
    </source>
</evidence>
<dbReference type="AlphaFoldDB" id="A0A0L8HJT8"/>
<keyword evidence="1" id="KW-1133">Transmembrane helix</keyword>
<reference evidence="2" key="1">
    <citation type="submission" date="2015-07" db="EMBL/GenBank/DDBJ databases">
        <title>MeaNS - Measles Nucleotide Surveillance Program.</title>
        <authorList>
            <person name="Tran T."/>
            <person name="Druce J."/>
        </authorList>
    </citation>
    <scope>NUCLEOTIDE SEQUENCE</scope>
    <source>
        <strain evidence="2">UCB-OBI-ISO-001</strain>
        <tissue evidence="2">Gonad</tissue>
    </source>
</reference>
<keyword evidence="1" id="KW-0472">Membrane</keyword>
<evidence type="ECO:0000313" key="2">
    <source>
        <dbReference type="EMBL" id="KOF89399.1"/>
    </source>
</evidence>
<name>A0A0L8HJT8_OCTBM</name>
<accession>A0A0L8HJT8</accession>
<protein>
    <submittedName>
        <fullName evidence="2">Uncharacterized protein</fullName>
    </submittedName>
</protein>
<proteinExistence type="predicted"/>
<dbReference type="EMBL" id="KQ417985">
    <property type="protein sequence ID" value="KOF89399.1"/>
    <property type="molecule type" value="Genomic_DNA"/>
</dbReference>
<gene>
    <name evidence="2" type="ORF">OCBIM_22013128mg</name>
</gene>
<feature type="transmembrane region" description="Helical" evidence="1">
    <location>
        <begin position="35"/>
        <end position="55"/>
    </location>
</feature>